<keyword evidence="6 10" id="KW-0328">Glycosyltransferase</keyword>
<evidence type="ECO:0000259" key="11">
    <source>
        <dbReference type="Pfam" id="PF01729"/>
    </source>
</evidence>
<dbReference type="NCBIfam" id="TIGR00078">
    <property type="entry name" value="nadC"/>
    <property type="match status" value="1"/>
</dbReference>
<dbReference type="GO" id="GO:0034213">
    <property type="term" value="P:quinolinate catabolic process"/>
    <property type="evidence" value="ECO:0007669"/>
    <property type="project" value="TreeGrafter"/>
</dbReference>
<dbReference type="AlphaFoldDB" id="A2CDC3"/>
<dbReference type="KEGG" id="pmf:P9303_27531"/>
<dbReference type="SUPFAM" id="SSF54675">
    <property type="entry name" value="Nicotinate/Quinolinate PRTase N-terminal domain-like"/>
    <property type="match status" value="1"/>
</dbReference>
<dbReference type="InterPro" id="IPR022412">
    <property type="entry name" value="Quinolinate_PRibosylTrfase_N"/>
</dbReference>
<comment type="catalytic activity">
    <reaction evidence="9">
        <text>nicotinate beta-D-ribonucleotide + CO2 + diphosphate = quinolinate + 5-phospho-alpha-D-ribose 1-diphosphate + 2 H(+)</text>
        <dbReference type="Rhea" id="RHEA:12733"/>
        <dbReference type="ChEBI" id="CHEBI:15378"/>
        <dbReference type="ChEBI" id="CHEBI:16526"/>
        <dbReference type="ChEBI" id="CHEBI:29959"/>
        <dbReference type="ChEBI" id="CHEBI:33019"/>
        <dbReference type="ChEBI" id="CHEBI:57502"/>
        <dbReference type="ChEBI" id="CHEBI:58017"/>
        <dbReference type="EC" id="2.4.2.19"/>
    </reaction>
</comment>
<evidence type="ECO:0000259" key="12">
    <source>
        <dbReference type="Pfam" id="PF02749"/>
    </source>
</evidence>
<comment type="similarity">
    <text evidence="3 10">Belongs to the NadC/ModD family.</text>
</comment>
<evidence type="ECO:0000256" key="8">
    <source>
        <dbReference type="ARBA" id="ARBA00033102"/>
    </source>
</evidence>
<dbReference type="Pfam" id="PF02749">
    <property type="entry name" value="QRPTase_N"/>
    <property type="match status" value="1"/>
</dbReference>
<dbReference type="GO" id="GO:0009435">
    <property type="term" value="P:NAD+ biosynthetic process"/>
    <property type="evidence" value="ECO:0007669"/>
    <property type="project" value="UniProtKB-UniPathway"/>
</dbReference>
<dbReference type="FunFam" id="3.20.20.70:FF:000030">
    <property type="entry name" value="Nicotinate-nucleotide pyrophosphorylase, carboxylating"/>
    <property type="match status" value="1"/>
</dbReference>
<keyword evidence="5" id="KW-0662">Pyridine nucleotide biosynthesis</keyword>
<dbReference type="SUPFAM" id="SSF51690">
    <property type="entry name" value="Nicotinate/Quinolinate PRTase C-terminal domain-like"/>
    <property type="match status" value="1"/>
</dbReference>
<dbReference type="RefSeq" id="WP_011827326.1">
    <property type="nucleotide sequence ID" value="NC_008820.1"/>
</dbReference>
<organism evidence="13 14">
    <name type="scientific">Prochlorococcus marinus (strain MIT 9303)</name>
    <dbReference type="NCBI Taxonomy" id="59922"/>
    <lineage>
        <taxon>Bacteria</taxon>
        <taxon>Bacillati</taxon>
        <taxon>Cyanobacteriota</taxon>
        <taxon>Cyanophyceae</taxon>
        <taxon>Synechococcales</taxon>
        <taxon>Prochlorococcaceae</taxon>
        <taxon>Prochlorococcus</taxon>
    </lineage>
</organism>
<dbReference type="BioCyc" id="PMAR59922:G1G80-2414-MONOMER"/>
<keyword evidence="7 10" id="KW-0808">Transferase</keyword>
<name>A2CDC3_PROM3</name>
<comment type="pathway">
    <text evidence="2">Cofactor biosynthesis; NAD(+) biosynthesis; nicotinate D-ribonucleotide from quinolinate: step 1/1.</text>
</comment>
<evidence type="ECO:0000256" key="5">
    <source>
        <dbReference type="ARBA" id="ARBA00022642"/>
    </source>
</evidence>
<dbReference type="InterPro" id="IPR013785">
    <property type="entry name" value="Aldolase_TIM"/>
</dbReference>
<dbReference type="EMBL" id="CP000554">
    <property type="protein sequence ID" value="ABM79483.1"/>
    <property type="molecule type" value="Genomic_DNA"/>
</dbReference>
<reference evidence="13 14" key="1">
    <citation type="journal article" date="2007" name="PLoS Genet.">
        <title>Patterns and implications of gene gain and loss in the evolution of Prochlorococcus.</title>
        <authorList>
            <person name="Kettler G.C."/>
            <person name="Martiny A.C."/>
            <person name="Huang K."/>
            <person name="Zucker J."/>
            <person name="Coleman M.L."/>
            <person name="Rodrigue S."/>
            <person name="Chen F."/>
            <person name="Lapidus A."/>
            <person name="Ferriera S."/>
            <person name="Johnson J."/>
            <person name="Steglich C."/>
            <person name="Church G.M."/>
            <person name="Richardson P."/>
            <person name="Chisholm S.W."/>
        </authorList>
    </citation>
    <scope>NUCLEOTIDE SEQUENCE [LARGE SCALE GENOMIC DNA]</scope>
    <source>
        <strain evidence="13 14">MIT 9303</strain>
    </source>
</reference>
<evidence type="ECO:0000256" key="10">
    <source>
        <dbReference type="PIRNR" id="PIRNR006250"/>
    </source>
</evidence>
<dbReference type="CDD" id="cd01572">
    <property type="entry name" value="QPRTase"/>
    <property type="match status" value="1"/>
</dbReference>
<accession>A2CDC3</accession>
<dbReference type="PANTHER" id="PTHR32179">
    <property type="entry name" value="NICOTINATE-NUCLEOTIDE PYROPHOSPHORYLASE [CARBOXYLATING]"/>
    <property type="match status" value="1"/>
</dbReference>
<evidence type="ECO:0000256" key="9">
    <source>
        <dbReference type="ARBA" id="ARBA00047445"/>
    </source>
</evidence>
<evidence type="ECO:0000256" key="1">
    <source>
        <dbReference type="ARBA" id="ARBA00003237"/>
    </source>
</evidence>
<dbReference type="Pfam" id="PF01729">
    <property type="entry name" value="QRPTase_C"/>
    <property type="match status" value="1"/>
</dbReference>
<sequence length="297" mass="31363">MFPMSVSSPSLTLTPELRSRLESWLAEDLGRGDLTAPALRGCHGRACWRAKADGLFCGGVFVEPLLHALDPKARVQLLVIEGASVSVGQDLLRLEGQASALAAVERTALNLAMRLSGVATATAALVDQLRGSSVRLADTRKTTPGLRVLEKYAVRCGGGVNHRCGLDDAAMLKENHLAWAGGMAAAVAAVRTSAPWPAQVIVEAETADQADEAIRAGANGVLLDEFSPTQLQDLVPRLRLLAEQRSEGSVVLEASGVDPGQLHAYAATGIDLISTSAPVTRSPWLDISMRFESTRPA</sequence>
<dbReference type="GO" id="GO:0004514">
    <property type="term" value="F:nicotinate-nucleotide diphosphorylase (carboxylating) activity"/>
    <property type="evidence" value="ECO:0007669"/>
    <property type="project" value="UniProtKB-EC"/>
</dbReference>
<evidence type="ECO:0000256" key="2">
    <source>
        <dbReference type="ARBA" id="ARBA00004893"/>
    </source>
</evidence>
<evidence type="ECO:0000313" key="14">
    <source>
        <dbReference type="Proteomes" id="UP000002274"/>
    </source>
</evidence>
<evidence type="ECO:0000256" key="6">
    <source>
        <dbReference type="ARBA" id="ARBA00022676"/>
    </source>
</evidence>
<dbReference type="EC" id="2.4.2.19" evidence="4"/>
<dbReference type="InterPro" id="IPR037128">
    <property type="entry name" value="Quinolinate_PRibosylTase_N_sf"/>
</dbReference>
<dbReference type="Gene3D" id="3.20.20.70">
    <property type="entry name" value="Aldolase class I"/>
    <property type="match status" value="1"/>
</dbReference>
<dbReference type="InterPro" id="IPR002638">
    <property type="entry name" value="Quinolinate_PRibosylTrfase_C"/>
</dbReference>
<dbReference type="InterPro" id="IPR036068">
    <property type="entry name" value="Nicotinate_pribotase-like_C"/>
</dbReference>
<feature type="domain" description="Quinolinate phosphoribosyl transferase N-terminal" evidence="12">
    <location>
        <begin position="33"/>
        <end position="116"/>
    </location>
</feature>
<protein>
    <recommendedName>
        <fullName evidence="4">nicotinate-nucleotide diphosphorylase (carboxylating)</fullName>
        <ecNumber evidence="4">2.4.2.19</ecNumber>
    </recommendedName>
    <alternativeName>
        <fullName evidence="8">Quinolinate phosphoribosyltransferase [decarboxylating]</fullName>
    </alternativeName>
</protein>
<dbReference type="STRING" id="59922.P9303_27531"/>
<evidence type="ECO:0000256" key="7">
    <source>
        <dbReference type="ARBA" id="ARBA00022679"/>
    </source>
</evidence>
<comment type="function">
    <text evidence="1">Involved in the catabolism of quinolinic acid (QA).</text>
</comment>
<proteinExistence type="inferred from homology"/>
<dbReference type="UniPathway" id="UPA00253">
    <property type="reaction ID" value="UER00331"/>
</dbReference>
<evidence type="ECO:0000313" key="13">
    <source>
        <dbReference type="EMBL" id="ABM79483.1"/>
    </source>
</evidence>
<gene>
    <name evidence="13" type="primary">nadC</name>
    <name evidence="13" type="ordered locus">P9303_27531</name>
</gene>
<evidence type="ECO:0000256" key="4">
    <source>
        <dbReference type="ARBA" id="ARBA00011944"/>
    </source>
</evidence>
<evidence type="ECO:0000256" key="3">
    <source>
        <dbReference type="ARBA" id="ARBA00009400"/>
    </source>
</evidence>
<dbReference type="Proteomes" id="UP000002274">
    <property type="component" value="Chromosome"/>
</dbReference>
<dbReference type="PANTHER" id="PTHR32179:SF4">
    <property type="entry name" value="PYROPHOSPHORYLASE MODD-RELATED"/>
    <property type="match status" value="1"/>
</dbReference>
<dbReference type="GO" id="GO:0005737">
    <property type="term" value="C:cytoplasm"/>
    <property type="evidence" value="ECO:0007669"/>
    <property type="project" value="TreeGrafter"/>
</dbReference>
<dbReference type="Gene3D" id="3.90.1170.20">
    <property type="entry name" value="Quinolinate phosphoribosyl transferase, N-terminal domain"/>
    <property type="match status" value="1"/>
</dbReference>
<dbReference type="PIRSF" id="PIRSF006250">
    <property type="entry name" value="NadC_ModD"/>
    <property type="match status" value="1"/>
</dbReference>
<dbReference type="InterPro" id="IPR027277">
    <property type="entry name" value="NadC/ModD"/>
</dbReference>
<dbReference type="InterPro" id="IPR004393">
    <property type="entry name" value="NadC"/>
</dbReference>
<feature type="domain" description="Quinolinate phosphoribosyl transferase C-terminal" evidence="11">
    <location>
        <begin position="118"/>
        <end position="290"/>
    </location>
</feature>
<dbReference type="HOGENOM" id="CLU_039622_0_1_3"/>